<dbReference type="Proteomes" id="UP000076079">
    <property type="component" value="Chromosome"/>
</dbReference>
<reference evidence="3" key="2">
    <citation type="submission" date="2016-04" db="EMBL/GenBank/DDBJ databases">
        <title>First Complete Genome Sequence of a Subdivision 6 Acidobacterium.</title>
        <authorList>
            <person name="Huang S."/>
            <person name="Vieira S."/>
            <person name="Bunk B."/>
            <person name="Riedel T."/>
            <person name="Sproeer C."/>
            <person name="Overmann J."/>
        </authorList>
    </citation>
    <scope>NUCLEOTIDE SEQUENCE [LARGE SCALE GENOMIC DNA]</scope>
    <source>
        <strain evidence="3">DSM 100886 HEG_-6_39</strain>
    </source>
</reference>
<sequence precursor="true">MTVIRCLPLLLALLASTTSLASAQNKYCDGSQFDALTNMWKLEPDQNTRQVTAGELAAERTVMRRVVEMFKSTFVPTGAAGYYGVNYDVLPQALNKDRYGNTYIFTLSNHKIECLGGKPVALDVSLGNVSVQVNMHFVGEAEKGDSSVGFGYLPRGYYQLKDKIALPEANPEGIQEFNFVDGTTVWWLTRSGALPFRLVTRREFLQKQIEILRSRPTPSATLVAYYERMLGDASDDVAIVKEAQVPSLNVSGYVFTTLAEKGNRVYVTVNPDYYDRSLPKSAPQHILIRLRHLSVESLNATGNGARHLESFAKLREIVKANLAELRAMVK</sequence>
<protein>
    <submittedName>
        <fullName evidence="2">Uncharacterized protein</fullName>
    </submittedName>
</protein>
<feature type="signal peptide" evidence="1">
    <location>
        <begin position="1"/>
        <end position="21"/>
    </location>
</feature>
<proteinExistence type="predicted"/>
<dbReference type="AlphaFoldDB" id="A0A143PIX8"/>
<evidence type="ECO:0000313" key="2">
    <source>
        <dbReference type="EMBL" id="AMY07724.1"/>
    </source>
</evidence>
<reference evidence="2 3" key="1">
    <citation type="journal article" date="2016" name="Genome Announc.">
        <title>First Complete Genome Sequence of a Subdivision 6 Acidobacterium Strain.</title>
        <authorList>
            <person name="Huang S."/>
            <person name="Vieira S."/>
            <person name="Bunk B."/>
            <person name="Riedel T."/>
            <person name="Sproer C."/>
            <person name="Overmann J."/>
        </authorList>
    </citation>
    <scope>NUCLEOTIDE SEQUENCE [LARGE SCALE GENOMIC DNA]</scope>
    <source>
        <strain evidence="3">DSM 100886 HEG_-6_39</strain>
    </source>
</reference>
<dbReference type="RefSeq" id="WP_110169640.1">
    <property type="nucleotide sequence ID" value="NZ_CP015136.1"/>
</dbReference>
<dbReference type="STRING" id="1855912.LuPra_00904"/>
<evidence type="ECO:0000313" key="3">
    <source>
        <dbReference type="Proteomes" id="UP000076079"/>
    </source>
</evidence>
<name>A0A143PIX8_LUTPR</name>
<dbReference type="EMBL" id="CP015136">
    <property type="protein sequence ID" value="AMY07724.1"/>
    <property type="molecule type" value="Genomic_DNA"/>
</dbReference>
<evidence type="ECO:0000256" key="1">
    <source>
        <dbReference type="SAM" id="SignalP"/>
    </source>
</evidence>
<keyword evidence="3" id="KW-1185">Reference proteome</keyword>
<feature type="chain" id="PRO_5007511423" evidence="1">
    <location>
        <begin position="22"/>
        <end position="330"/>
    </location>
</feature>
<keyword evidence="1" id="KW-0732">Signal</keyword>
<dbReference type="PATRIC" id="fig|1813736.3.peg.947"/>
<accession>A0A143PIX8</accession>
<gene>
    <name evidence="2" type="ORF">LuPra_00904</name>
</gene>
<dbReference type="KEGG" id="abac:LuPra_00904"/>
<dbReference type="OrthoDB" id="944930at2"/>
<organism evidence="2 3">
    <name type="scientific">Luteitalea pratensis</name>
    <dbReference type="NCBI Taxonomy" id="1855912"/>
    <lineage>
        <taxon>Bacteria</taxon>
        <taxon>Pseudomonadati</taxon>
        <taxon>Acidobacteriota</taxon>
        <taxon>Vicinamibacteria</taxon>
        <taxon>Vicinamibacterales</taxon>
        <taxon>Vicinamibacteraceae</taxon>
        <taxon>Luteitalea</taxon>
    </lineage>
</organism>